<organism evidence="9 10">
    <name type="scientific">Chlamydomonas reinhardtii</name>
    <name type="common">Chlamydomonas smithii</name>
    <dbReference type="NCBI Taxonomy" id="3055"/>
    <lineage>
        <taxon>Eukaryota</taxon>
        <taxon>Viridiplantae</taxon>
        <taxon>Chlorophyta</taxon>
        <taxon>core chlorophytes</taxon>
        <taxon>Chlorophyceae</taxon>
        <taxon>CS clade</taxon>
        <taxon>Chlamydomonadales</taxon>
        <taxon>Chlamydomonadaceae</taxon>
        <taxon>Chlamydomonas</taxon>
    </lineage>
</organism>
<feature type="binding site" evidence="5">
    <location>
        <position position="1251"/>
    </location>
    <ligand>
        <name>Zn(2+)</name>
        <dbReference type="ChEBI" id="CHEBI:29105"/>
        <label>2</label>
    </ligand>
</feature>
<dbReference type="GO" id="GO:0047555">
    <property type="term" value="F:3',5'-cyclic-GMP phosphodiesterase activity"/>
    <property type="evidence" value="ECO:0000318"/>
    <property type="project" value="GO_Central"/>
</dbReference>
<dbReference type="InParanoid" id="A0A2K3E3K8"/>
<dbReference type="Gramene" id="PNW87366">
    <property type="protein sequence ID" value="PNW87366"/>
    <property type="gene ID" value="CHLRE_02g119850v5"/>
</dbReference>
<feature type="binding site" evidence="5">
    <location>
        <position position="1425"/>
    </location>
    <ligand>
        <name>Zn(2+)</name>
        <dbReference type="ChEBI" id="CHEBI:29105"/>
        <label>1</label>
    </ligand>
</feature>
<evidence type="ECO:0000256" key="7">
    <source>
        <dbReference type="SAM" id="Phobius"/>
    </source>
</evidence>
<dbReference type="InterPro" id="IPR023088">
    <property type="entry name" value="PDEase"/>
</dbReference>
<proteinExistence type="predicted"/>
<keyword evidence="7" id="KW-1133">Transmembrane helix</keyword>
<evidence type="ECO:0000256" key="1">
    <source>
        <dbReference type="ARBA" id="ARBA00022723"/>
    </source>
</evidence>
<dbReference type="InterPro" id="IPR003607">
    <property type="entry name" value="HD/PDEase_dom"/>
</dbReference>
<evidence type="ECO:0000256" key="6">
    <source>
        <dbReference type="SAM" id="MobiDB-lite"/>
    </source>
</evidence>
<feature type="active site" description="Proton donor" evidence="3">
    <location>
        <position position="1209"/>
    </location>
</feature>
<sequence length="1524" mass="155329">MSADEAGTYEEERGGPAKRSASALTLELQTLGRIARSYPSTWLAPLLVLMLCCGLGVFGVQRMAQVSIDCAKAKASSIASTTAAALEQRFWTAAVPLQLLSSLVRFAPQWDQAQQLFLGVGPSLLAQDATQAIVCLELSPQGITRTTVPYIPARIGHNLLTVAWPTADQRPYLSAAQERKMAVMGPVTKPGGAVVAWVATPVFVNSSREEEVFGITGNLTNGACGALCAYNATGQERWWGFVSAAMDVAALTLGRDSPLTPLDGLGYHYRLIAPVAAADGLQHVASSGGPELCDPVVSAVQITPSTQWMLYVAPADGNWTPAWFGGVVAVVVVMSVVVAGLLFALLISRHKQRMLLEALLPKQVIQEMQTDTKHITDMAAAPRLNTADTPAGMLLHLLGGLLEGQPPDVRDVVFIRSALLRSADLYTPMDLRTQLKGANLDVDVMHALLRQLGAADDRRLFSAASRAAAAAGGGSVRPYPHRTRLSRAGTALDADTTPTGHVHAHTGNGFGGFAAARMSTRHSVDDTAATCSSTRYSHAGGHTTCTSSTGEAAFSRFSRFTDSGWNVVGAAPTVPSGTAGGGGTGTAGGGGGTGVDAVGLVGVPRTTFDTLTGALAVLLAPSPMLFPPASSAVQGEVFLPHVTSCHPLALHEVSGCWPAGPAAASTPAALTALLPLPPAAQQLEPFSFGASGGASHSVPLLPQPPRMAASRASANGACPSGAHEALLAAAALPDAGACRPPPLLPPMSTSTAGYAAGLASAAGAMATTSCSPLPSGVLSIQPTSAVLPSDLLPHLMTAAQELVDRALGGGGSTGGAGAGSSGAVVVEGSRAGSAGVPLVRFGSTSLGLRASTGAVPCSGTGGGGAVTPSHAGHGALGKPPGRRVSGSLIVLDGMPRMGGFGGGVDSFNMSPAPAASQRNTPTLAAAAAAAAAAANAAAAAPAPSAGGAVGSSWKGLLNLLGVATGGAEGSTGGGGGSRRASTGVLGVVGGSATSTSARAAEVPIPTAATTTTLSASTAATAVMSRSQHSTGPAAAATVAVSCGAQGNLQPQALCAAMGDGAAMSGAAASPFSSSLQPLVQGQRPSSQPHGFQQQQQQQSGSQQQRQLTQAGLAARLSGGGRTLLQPPADLQMPPPPILEEVERVLAGADRWYFDAWKLAEVAQGHALSALGYYLIQREGLIDKFRLKPVMLARLLRTIESGYNPDNPYHNATHAADVLQTLHVIIHGAGLHAGYLDRLGLLAAYFAAMVHDHGHPGLTNDFLIATGDVLAVRYNDKSPLENHHAASAFALLQRHDLDLLGHLPQQDRAAFRKQVIEMVVGTDMKQHFTILSHFNTAHRLPSYAAQSAAVPAGSGAASAASTPTREGPELSPPSELASGATAAAGSLSASPTAAVSTAQPPPGSAPSPLDEAERLLTLQVALKAADVGHLGEELCVHERWLGVLEEEFFRQGDKEKALGLPMSPLFDRAKQGVSKSQVGFYDFVALPLVHALASAFPGARPLLTAFRRNYGHWRAVETAASNSGK</sequence>
<feature type="binding site" evidence="4">
    <location>
        <position position="1476"/>
    </location>
    <ligand>
        <name>AMP</name>
        <dbReference type="ChEBI" id="CHEBI:456215"/>
    </ligand>
</feature>
<keyword evidence="2" id="KW-0378">Hydrolase</keyword>
<dbReference type="RefSeq" id="XP_042927672.1">
    <property type="nucleotide sequence ID" value="XM_043060038.1"/>
</dbReference>
<dbReference type="GO" id="GO:0004115">
    <property type="term" value="F:3',5'-cyclic-AMP phosphodiesterase activity"/>
    <property type="evidence" value="ECO:0000318"/>
    <property type="project" value="GO_Central"/>
</dbReference>
<evidence type="ECO:0000256" key="2">
    <source>
        <dbReference type="ARBA" id="ARBA00022801"/>
    </source>
</evidence>
<evidence type="ECO:0000313" key="9">
    <source>
        <dbReference type="EMBL" id="PNW87366.1"/>
    </source>
</evidence>
<keyword evidence="7" id="KW-0472">Membrane</keyword>
<dbReference type="SUPFAM" id="SSF109604">
    <property type="entry name" value="HD-domain/PDEase-like"/>
    <property type="match status" value="1"/>
</dbReference>
<feature type="region of interest" description="Disordered" evidence="6">
    <location>
        <begin position="1065"/>
        <end position="1109"/>
    </location>
</feature>
<feature type="compositionally biased region" description="Low complexity" evidence="6">
    <location>
        <begin position="1065"/>
        <end position="1074"/>
    </location>
</feature>
<dbReference type="EMBL" id="CM008963">
    <property type="protein sequence ID" value="PNW87366.1"/>
    <property type="molecule type" value="Genomic_DNA"/>
</dbReference>
<feature type="compositionally biased region" description="Polar residues" evidence="6">
    <location>
        <begin position="1075"/>
        <end position="1091"/>
    </location>
</feature>
<feature type="binding site" evidence="5">
    <location>
        <position position="1250"/>
    </location>
    <ligand>
        <name>Zn(2+)</name>
        <dbReference type="ChEBI" id="CHEBI:29105"/>
        <label>1</label>
    </ligand>
</feature>
<feature type="transmembrane region" description="Helical" evidence="7">
    <location>
        <begin position="42"/>
        <end position="60"/>
    </location>
</feature>
<dbReference type="GO" id="GO:0046872">
    <property type="term" value="F:metal ion binding"/>
    <property type="evidence" value="ECO:0007669"/>
    <property type="project" value="UniProtKB-KW"/>
</dbReference>
<accession>A0A2K3E3K8</accession>
<dbReference type="GO" id="GO:0141162">
    <property type="term" value="P:negative regulation of cAMP/PKA signal transduction"/>
    <property type="evidence" value="ECO:0000318"/>
    <property type="project" value="GO_Central"/>
</dbReference>
<protein>
    <recommendedName>
        <fullName evidence="8">PDEase domain-containing protein</fullName>
    </recommendedName>
</protein>
<evidence type="ECO:0000259" key="8">
    <source>
        <dbReference type="PROSITE" id="PS51845"/>
    </source>
</evidence>
<keyword evidence="1 5" id="KW-0479">Metal-binding</keyword>
<dbReference type="CDD" id="cd00077">
    <property type="entry name" value="HDc"/>
    <property type="match status" value="1"/>
</dbReference>
<dbReference type="GeneID" id="5727977"/>
<dbReference type="Gene3D" id="1.10.1300.10">
    <property type="entry name" value="3'5'-cyclic nucleotide phosphodiesterase, catalytic domain"/>
    <property type="match status" value="1"/>
</dbReference>
<feature type="compositionally biased region" description="Low complexity" evidence="6">
    <location>
        <begin position="1372"/>
        <end position="1393"/>
    </location>
</feature>
<gene>
    <name evidence="9" type="ORF">CHLRE_02g119850v5</name>
</gene>
<feature type="binding site" evidence="4">
    <location>
        <begin position="1209"/>
        <end position="1213"/>
    </location>
    <ligand>
        <name>AMP</name>
        <dbReference type="ChEBI" id="CHEBI:456215"/>
    </ligand>
</feature>
<dbReference type="SMART" id="SM00471">
    <property type="entry name" value="HDc"/>
    <property type="match status" value="1"/>
</dbReference>
<dbReference type="InterPro" id="IPR036971">
    <property type="entry name" value="PDEase_catalytic_dom_sf"/>
</dbReference>
<dbReference type="Pfam" id="PF00233">
    <property type="entry name" value="PDEase_I"/>
    <property type="match status" value="1"/>
</dbReference>
<evidence type="ECO:0000256" key="4">
    <source>
        <dbReference type="PIRSR" id="PIRSR623088-2"/>
    </source>
</evidence>
<dbReference type="PANTHER" id="PTHR11347">
    <property type="entry name" value="CYCLIC NUCLEOTIDE PHOSPHODIESTERASE"/>
    <property type="match status" value="1"/>
</dbReference>
<dbReference type="KEGG" id="cre:CHLRE_02g119850v5"/>
<name>A0A2K3E3K8_CHLRE</name>
<evidence type="ECO:0000313" key="10">
    <source>
        <dbReference type="Proteomes" id="UP000006906"/>
    </source>
</evidence>
<feature type="binding site" evidence="5">
    <location>
        <position position="1213"/>
    </location>
    <ligand>
        <name>Zn(2+)</name>
        <dbReference type="ChEBI" id="CHEBI:29105"/>
        <label>1</label>
    </ligand>
</feature>
<evidence type="ECO:0000256" key="3">
    <source>
        <dbReference type="PIRSR" id="PIRSR623088-1"/>
    </source>
</evidence>
<dbReference type="OrthoDB" id="546632at2759"/>
<dbReference type="Proteomes" id="UP000006906">
    <property type="component" value="Chromosome 2"/>
</dbReference>
<dbReference type="PROSITE" id="PS51845">
    <property type="entry name" value="PDEASE_I_2"/>
    <property type="match status" value="1"/>
</dbReference>
<evidence type="ECO:0000256" key="5">
    <source>
        <dbReference type="PIRSR" id="PIRSR623088-3"/>
    </source>
</evidence>
<keyword evidence="10" id="KW-1185">Reference proteome</keyword>
<dbReference type="GO" id="GO:0007165">
    <property type="term" value="P:signal transduction"/>
    <property type="evidence" value="ECO:0007669"/>
    <property type="project" value="InterPro"/>
</dbReference>
<dbReference type="InterPro" id="IPR002073">
    <property type="entry name" value="PDEase_catalytic_dom"/>
</dbReference>
<feature type="binding site" evidence="5">
    <location>
        <position position="1251"/>
    </location>
    <ligand>
        <name>Zn(2+)</name>
        <dbReference type="ChEBI" id="CHEBI:29105"/>
        <label>1</label>
    </ligand>
</feature>
<feature type="region of interest" description="Disordered" evidence="6">
    <location>
        <begin position="1353"/>
        <end position="1408"/>
    </location>
</feature>
<feature type="domain" description="PDEase" evidence="8">
    <location>
        <begin position="1130"/>
        <end position="1519"/>
    </location>
</feature>
<keyword evidence="7" id="KW-0812">Transmembrane</keyword>
<feature type="transmembrane region" description="Helical" evidence="7">
    <location>
        <begin position="322"/>
        <end position="347"/>
    </location>
</feature>
<dbReference type="PRINTS" id="PR00387">
    <property type="entry name" value="PDIESTERASE1"/>
</dbReference>
<reference evidence="9 10" key="1">
    <citation type="journal article" date="2007" name="Science">
        <title>The Chlamydomonas genome reveals the evolution of key animal and plant functions.</title>
        <authorList>
            <person name="Merchant S.S."/>
            <person name="Prochnik S.E."/>
            <person name="Vallon O."/>
            <person name="Harris E.H."/>
            <person name="Karpowicz S.J."/>
            <person name="Witman G.B."/>
            <person name="Terry A."/>
            <person name="Salamov A."/>
            <person name="Fritz-Laylin L.K."/>
            <person name="Marechal-Drouard L."/>
            <person name="Marshall W.F."/>
            <person name="Qu L.H."/>
            <person name="Nelson D.R."/>
            <person name="Sanderfoot A.A."/>
            <person name="Spalding M.H."/>
            <person name="Kapitonov V.V."/>
            <person name="Ren Q."/>
            <person name="Ferris P."/>
            <person name="Lindquist E."/>
            <person name="Shapiro H."/>
            <person name="Lucas S.M."/>
            <person name="Grimwood J."/>
            <person name="Schmutz J."/>
            <person name="Cardol P."/>
            <person name="Cerutti H."/>
            <person name="Chanfreau G."/>
            <person name="Chen C.L."/>
            <person name="Cognat V."/>
            <person name="Croft M.T."/>
            <person name="Dent R."/>
            <person name="Dutcher S."/>
            <person name="Fernandez E."/>
            <person name="Fukuzawa H."/>
            <person name="Gonzalez-Ballester D."/>
            <person name="Gonzalez-Halphen D."/>
            <person name="Hallmann A."/>
            <person name="Hanikenne M."/>
            <person name="Hippler M."/>
            <person name="Inwood W."/>
            <person name="Jabbari K."/>
            <person name="Kalanon M."/>
            <person name="Kuras R."/>
            <person name="Lefebvre P.A."/>
            <person name="Lemaire S.D."/>
            <person name="Lobanov A.V."/>
            <person name="Lohr M."/>
            <person name="Manuell A."/>
            <person name="Meier I."/>
            <person name="Mets L."/>
            <person name="Mittag M."/>
            <person name="Mittelmeier T."/>
            <person name="Moroney J.V."/>
            <person name="Moseley J."/>
            <person name="Napoli C."/>
            <person name="Nedelcu A.M."/>
            <person name="Niyogi K."/>
            <person name="Novoselov S.V."/>
            <person name="Paulsen I.T."/>
            <person name="Pazour G."/>
            <person name="Purton S."/>
            <person name="Ral J.P."/>
            <person name="Riano-Pachon D.M."/>
            <person name="Riekhof W."/>
            <person name="Rymarquis L."/>
            <person name="Schroda M."/>
            <person name="Stern D."/>
            <person name="Umen J."/>
            <person name="Willows R."/>
            <person name="Wilson N."/>
            <person name="Zimmer S.L."/>
            <person name="Allmer J."/>
            <person name="Balk J."/>
            <person name="Bisova K."/>
            <person name="Chen C.J."/>
            <person name="Elias M."/>
            <person name="Gendler K."/>
            <person name="Hauser C."/>
            <person name="Lamb M.R."/>
            <person name="Ledford H."/>
            <person name="Long J.C."/>
            <person name="Minagawa J."/>
            <person name="Page M.D."/>
            <person name="Pan J."/>
            <person name="Pootakham W."/>
            <person name="Roje S."/>
            <person name="Rose A."/>
            <person name="Stahlberg E."/>
            <person name="Terauchi A.M."/>
            <person name="Yang P."/>
            <person name="Ball S."/>
            <person name="Bowler C."/>
            <person name="Dieckmann C.L."/>
            <person name="Gladyshev V.N."/>
            <person name="Green P."/>
            <person name="Jorgensen R."/>
            <person name="Mayfield S."/>
            <person name="Mueller-Roeber B."/>
            <person name="Rajamani S."/>
            <person name="Sayre R.T."/>
            <person name="Brokstein P."/>
            <person name="Dubchak I."/>
            <person name="Goodstein D."/>
            <person name="Hornick L."/>
            <person name="Huang Y.W."/>
            <person name="Jhaveri J."/>
            <person name="Luo Y."/>
            <person name="Martinez D."/>
            <person name="Ngau W.C."/>
            <person name="Otillar B."/>
            <person name="Poliakov A."/>
            <person name="Porter A."/>
            <person name="Szajkowski L."/>
            <person name="Werner G."/>
            <person name="Zhou K."/>
            <person name="Grigoriev I.V."/>
            <person name="Rokhsar D.S."/>
            <person name="Grossman A.R."/>
        </authorList>
    </citation>
    <scope>NUCLEOTIDE SEQUENCE [LARGE SCALE GENOMIC DNA]</scope>
    <source>
        <strain evidence="10">CC-503</strain>
    </source>
</reference>
<feature type="binding site" evidence="4">
    <location>
        <position position="1251"/>
    </location>
    <ligand>
        <name>AMP</name>
        <dbReference type="ChEBI" id="CHEBI:456215"/>
    </ligand>
</feature>
<feature type="binding site" evidence="4">
    <location>
        <position position="1425"/>
    </location>
    <ligand>
        <name>AMP</name>
        <dbReference type="ChEBI" id="CHEBI:456215"/>
    </ligand>
</feature>
<feature type="compositionally biased region" description="Low complexity" evidence="6">
    <location>
        <begin position="1092"/>
        <end position="1109"/>
    </location>
</feature>